<keyword evidence="2" id="KW-1185">Reference proteome</keyword>
<dbReference type="PANTHER" id="PTHR22538">
    <property type="entry name" value="CILIA- AND FLAGELLA-ASSOCIATED PROTEIN 74"/>
    <property type="match status" value="1"/>
</dbReference>
<dbReference type="EMBL" id="BSXW01000452">
    <property type="protein sequence ID" value="GMF22839.1"/>
    <property type="molecule type" value="Genomic_DNA"/>
</dbReference>
<comment type="caution">
    <text evidence="1">The sequence shown here is derived from an EMBL/GenBank/DDBJ whole genome shotgun (WGS) entry which is preliminary data.</text>
</comment>
<protein>
    <submittedName>
        <fullName evidence="1">Unnamed protein product</fullName>
    </submittedName>
</protein>
<dbReference type="PANTHER" id="PTHR22538:SF1">
    <property type="entry name" value="VWFD DOMAIN-CONTAINING PROTEIN"/>
    <property type="match status" value="1"/>
</dbReference>
<evidence type="ECO:0000313" key="1">
    <source>
        <dbReference type="EMBL" id="GMF22839.1"/>
    </source>
</evidence>
<sequence length="167" mass="17989">MTDAPSLQLRILFKGKHMNIHGQSVFDVFAKPVVPDDGTSVRYDGFATFIQGDNQFTYVVVDGAAYVEKSVGNDSTSVATKADRCLESITPFDSIVAALNTVKAIPSTSAAFNDESVNCSSGTLLQTSTPFGGLDWISRCVRLRLVSSRTEATSQWPSSIWPVLCAT</sequence>
<accession>A0A9W6WZG9</accession>
<dbReference type="OrthoDB" id="128554at2759"/>
<reference evidence="1" key="1">
    <citation type="submission" date="2023-04" db="EMBL/GenBank/DDBJ databases">
        <title>Phytophthora lilii NBRC 32176.</title>
        <authorList>
            <person name="Ichikawa N."/>
            <person name="Sato H."/>
            <person name="Tonouchi N."/>
        </authorList>
    </citation>
    <scope>NUCLEOTIDE SEQUENCE</scope>
    <source>
        <strain evidence="1">NBRC 32176</strain>
    </source>
</reference>
<organism evidence="1 2">
    <name type="scientific">Phytophthora lilii</name>
    <dbReference type="NCBI Taxonomy" id="2077276"/>
    <lineage>
        <taxon>Eukaryota</taxon>
        <taxon>Sar</taxon>
        <taxon>Stramenopiles</taxon>
        <taxon>Oomycota</taxon>
        <taxon>Peronosporomycetes</taxon>
        <taxon>Peronosporales</taxon>
        <taxon>Peronosporaceae</taxon>
        <taxon>Phytophthora</taxon>
    </lineage>
</organism>
<dbReference type="AlphaFoldDB" id="A0A9W6WZG9"/>
<evidence type="ECO:0000313" key="2">
    <source>
        <dbReference type="Proteomes" id="UP001165083"/>
    </source>
</evidence>
<proteinExistence type="predicted"/>
<gene>
    <name evidence="1" type="ORF">Plil01_000916000</name>
</gene>
<dbReference type="Proteomes" id="UP001165083">
    <property type="component" value="Unassembled WGS sequence"/>
</dbReference>
<name>A0A9W6WZG9_9STRA</name>